<comment type="caution">
    <text evidence="1">The sequence shown here is derived from an EMBL/GenBank/DDBJ whole genome shotgun (WGS) entry which is preliminary data.</text>
</comment>
<dbReference type="Proteomes" id="UP000070186">
    <property type="component" value="Unassembled WGS sequence"/>
</dbReference>
<keyword evidence="2" id="KW-1185">Reference proteome</keyword>
<sequence>MKHEIWIDSDGLPSLCLAGPMGDGFRSLQEHGAALIGLIDATSHFEAMTKYYEIMGWGVYTTDFESDHESYSEEWRSIQDGAKDKGQLK</sequence>
<proteinExistence type="predicted"/>
<dbReference type="AlphaFoldDB" id="A0A133XNT7"/>
<dbReference type="EMBL" id="LODL01000005">
    <property type="protein sequence ID" value="KXB32602.1"/>
    <property type="molecule type" value="Genomic_DNA"/>
</dbReference>
<gene>
    <name evidence="1" type="ORF">AT959_01670</name>
</gene>
<organism evidence="1 2">
    <name type="scientific">Dechloromonas denitrificans</name>
    <dbReference type="NCBI Taxonomy" id="281362"/>
    <lineage>
        <taxon>Bacteria</taxon>
        <taxon>Pseudomonadati</taxon>
        <taxon>Pseudomonadota</taxon>
        <taxon>Betaproteobacteria</taxon>
        <taxon>Rhodocyclales</taxon>
        <taxon>Azonexaceae</taxon>
        <taxon>Dechloromonas</taxon>
    </lineage>
</organism>
<evidence type="ECO:0000313" key="2">
    <source>
        <dbReference type="Proteomes" id="UP000070186"/>
    </source>
</evidence>
<protein>
    <submittedName>
        <fullName evidence="1">Uncharacterized protein</fullName>
    </submittedName>
</protein>
<reference evidence="1 2" key="1">
    <citation type="submission" date="2015-12" db="EMBL/GenBank/DDBJ databases">
        <title>Nitrous oxide reduction kinetics distinguish bacteria harboring typical versus atypical NosZ.</title>
        <authorList>
            <person name="Yoon S."/>
            <person name="Nissen S."/>
            <person name="Park D."/>
            <person name="Sanford R.A."/>
            <person name="Loeffler F.E."/>
        </authorList>
    </citation>
    <scope>NUCLEOTIDE SEQUENCE [LARGE SCALE GENOMIC DNA]</scope>
    <source>
        <strain evidence="1 2">ATCC BAA-841</strain>
    </source>
</reference>
<accession>A0A133XNT7</accession>
<evidence type="ECO:0000313" key="1">
    <source>
        <dbReference type="EMBL" id="KXB32602.1"/>
    </source>
</evidence>
<name>A0A133XNT7_9RHOO</name>